<evidence type="ECO:0000256" key="1">
    <source>
        <dbReference type="ARBA" id="ARBA00004651"/>
    </source>
</evidence>
<comment type="caution">
    <text evidence="7">The sequence shown here is derived from an EMBL/GenBank/DDBJ whole genome shotgun (WGS) entry which is preliminary data.</text>
</comment>
<dbReference type="Pfam" id="PF07690">
    <property type="entry name" value="MFS_1"/>
    <property type="match status" value="1"/>
</dbReference>
<dbReference type="GO" id="GO:0022857">
    <property type="term" value="F:transmembrane transporter activity"/>
    <property type="evidence" value="ECO:0007669"/>
    <property type="project" value="InterPro"/>
</dbReference>
<feature type="transmembrane region" description="Helical" evidence="5">
    <location>
        <begin position="354"/>
        <end position="371"/>
    </location>
</feature>
<feature type="transmembrane region" description="Helical" evidence="5">
    <location>
        <begin position="221"/>
        <end position="243"/>
    </location>
</feature>
<dbReference type="GO" id="GO:0005886">
    <property type="term" value="C:plasma membrane"/>
    <property type="evidence" value="ECO:0007669"/>
    <property type="project" value="UniProtKB-SubCell"/>
</dbReference>
<dbReference type="EMBL" id="JANRHA010000002">
    <property type="protein sequence ID" value="MDG3014058.1"/>
    <property type="molecule type" value="Genomic_DNA"/>
</dbReference>
<keyword evidence="3 5" id="KW-1133">Transmembrane helix</keyword>
<dbReference type="PROSITE" id="PS50850">
    <property type="entry name" value="MFS"/>
    <property type="match status" value="1"/>
</dbReference>
<reference evidence="7" key="1">
    <citation type="submission" date="2022-08" db="EMBL/GenBank/DDBJ databases">
        <title>Genome analysis of Corynebacteriales strain.</title>
        <authorList>
            <person name="Lee S.D."/>
        </authorList>
    </citation>
    <scope>NUCLEOTIDE SEQUENCE</scope>
    <source>
        <strain evidence="7">D3-21</strain>
    </source>
</reference>
<sequence length="408" mass="41886">MVTITPTEVSTRKAWMMLGLSMFAAASSTVFINGVAFLIPALHDDHGMGLDQAGVLAAMPTIGLMLTLIAWGAVVDRIGERRVLVAGTALTAVAAVGAALASGYLAVGACLLVGGMAAGSTNSASGRVVAGWFPAHRRGTAMGIRQMAQPLGVAVGAMAVPPIAGHFGIGTAFLLPAGVNVVAALACLVGVIDPPRPARSTETRDGALDNPYRQSNALWRIHAVSVLLVVPQFTVWTFALVWLMSDRHLSAPAAGVVVVVSQILGALGRMGAGIWSDRAGSRMRPLRTVAIAAAVAMALLALTDQLSSPASIALLVIASVITVADNGLAFTAVAEISGPYWSGRALGAQNTSQYLTASVVPPLFGAIIGTFGYPLAFLATALCPILAVPLVPVERRPRQPDAERAVPN</sequence>
<feature type="transmembrane region" description="Helical" evidence="5">
    <location>
        <begin position="20"/>
        <end position="41"/>
    </location>
</feature>
<evidence type="ECO:0000313" key="8">
    <source>
        <dbReference type="Proteomes" id="UP001152755"/>
    </source>
</evidence>
<dbReference type="InterPro" id="IPR052952">
    <property type="entry name" value="MFS-Transporter"/>
</dbReference>
<evidence type="ECO:0000256" key="3">
    <source>
        <dbReference type="ARBA" id="ARBA00022989"/>
    </source>
</evidence>
<dbReference type="SUPFAM" id="SSF103473">
    <property type="entry name" value="MFS general substrate transporter"/>
    <property type="match status" value="1"/>
</dbReference>
<name>A0A9X4M2L2_9ACTN</name>
<dbReference type="RefSeq" id="WP_277833036.1">
    <property type="nucleotide sequence ID" value="NZ_JAAIVF010000003.1"/>
</dbReference>
<organism evidence="7 8">
    <name type="scientific">Speluncibacter jeojiensis</name>
    <dbReference type="NCBI Taxonomy" id="2710754"/>
    <lineage>
        <taxon>Bacteria</taxon>
        <taxon>Bacillati</taxon>
        <taxon>Actinomycetota</taxon>
        <taxon>Actinomycetes</taxon>
        <taxon>Mycobacteriales</taxon>
        <taxon>Speluncibacteraceae</taxon>
        <taxon>Speluncibacter</taxon>
    </lineage>
</organism>
<keyword evidence="8" id="KW-1185">Reference proteome</keyword>
<dbReference type="PANTHER" id="PTHR23527">
    <property type="entry name" value="BLL3282 PROTEIN"/>
    <property type="match status" value="1"/>
</dbReference>
<keyword evidence="4 5" id="KW-0472">Membrane</keyword>
<proteinExistence type="predicted"/>
<protein>
    <submittedName>
        <fullName evidence="7">MFS transporter</fullName>
    </submittedName>
</protein>
<feature type="domain" description="Major facilitator superfamily (MFS) profile" evidence="6">
    <location>
        <begin position="14"/>
        <end position="399"/>
    </location>
</feature>
<accession>A0A9X4M2L2</accession>
<dbReference type="Proteomes" id="UP001152755">
    <property type="component" value="Unassembled WGS sequence"/>
</dbReference>
<keyword evidence="2 5" id="KW-0812">Transmembrane</keyword>
<feature type="transmembrane region" description="Helical" evidence="5">
    <location>
        <begin position="173"/>
        <end position="192"/>
    </location>
</feature>
<feature type="transmembrane region" description="Helical" evidence="5">
    <location>
        <begin position="288"/>
        <end position="306"/>
    </location>
</feature>
<evidence type="ECO:0000256" key="2">
    <source>
        <dbReference type="ARBA" id="ARBA00022692"/>
    </source>
</evidence>
<dbReference type="AlphaFoldDB" id="A0A9X4M2L2"/>
<dbReference type="PANTHER" id="PTHR23527:SF1">
    <property type="entry name" value="BLL3282 PROTEIN"/>
    <property type="match status" value="1"/>
</dbReference>
<feature type="transmembrane region" description="Helical" evidence="5">
    <location>
        <begin position="53"/>
        <end position="71"/>
    </location>
</feature>
<dbReference type="InterPro" id="IPR011701">
    <property type="entry name" value="MFS"/>
</dbReference>
<evidence type="ECO:0000313" key="7">
    <source>
        <dbReference type="EMBL" id="MDG3014058.1"/>
    </source>
</evidence>
<evidence type="ECO:0000259" key="6">
    <source>
        <dbReference type="PROSITE" id="PS50850"/>
    </source>
</evidence>
<evidence type="ECO:0000256" key="5">
    <source>
        <dbReference type="SAM" id="Phobius"/>
    </source>
</evidence>
<evidence type="ECO:0000256" key="4">
    <source>
        <dbReference type="ARBA" id="ARBA00023136"/>
    </source>
</evidence>
<dbReference type="InterPro" id="IPR020846">
    <property type="entry name" value="MFS_dom"/>
</dbReference>
<gene>
    <name evidence="7" type="ORF">NVS88_05740</name>
</gene>
<feature type="transmembrane region" description="Helical" evidence="5">
    <location>
        <begin position="312"/>
        <end position="333"/>
    </location>
</feature>
<feature type="transmembrane region" description="Helical" evidence="5">
    <location>
        <begin position="249"/>
        <end position="267"/>
    </location>
</feature>
<dbReference type="Gene3D" id="1.20.1250.20">
    <property type="entry name" value="MFS general substrate transporter like domains"/>
    <property type="match status" value="2"/>
</dbReference>
<comment type="subcellular location">
    <subcellularLocation>
        <location evidence="1">Cell membrane</location>
        <topology evidence="1">Multi-pass membrane protein</topology>
    </subcellularLocation>
</comment>
<dbReference type="InterPro" id="IPR036259">
    <property type="entry name" value="MFS_trans_sf"/>
</dbReference>